<protein>
    <submittedName>
        <fullName evidence="1">Cephalosporin hydroxylase</fullName>
    </submittedName>
</protein>
<sequence length="249" mass="29223">MQLKDLFLQHDNYVTDKWEGYIEFYEEIFSPFREKPIRLLEIGIQNGGSLEIWKKYFTKAKLIVGCDINDKCHELRFSYPVKTVIGDSCSDTTYEKIKTLSKEFDIIIDDASHTADNIICNFIRYFSLLTENGIYIVEDLHCSYWRNFNPIPGKISSIEFFKTIVDIIHYEFCDTSLRDRLKRKLHKFIEITHSEVDIDNYLEFILQNVESITFRNSLCIIKRGRNSLGKRIISGRVAKVDEGVLFIEG</sequence>
<dbReference type="SUPFAM" id="SSF53335">
    <property type="entry name" value="S-adenosyl-L-methionine-dependent methyltransferases"/>
    <property type="match status" value="1"/>
</dbReference>
<dbReference type="EMBL" id="SMFV01000001">
    <property type="protein sequence ID" value="TCK06639.1"/>
    <property type="molecule type" value="Genomic_DNA"/>
</dbReference>
<dbReference type="RefSeq" id="WP_132525365.1">
    <property type="nucleotide sequence ID" value="NZ_SMFV01000001.1"/>
</dbReference>
<keyword evidence="2" id="KW-1185">Reference proteome</keyword>
<dbReference type="AlphaFoldDB" id="A0A4R1GKQ2"/>
<organism evidence="1 2">
    <name type="scientific">Phorcysia thermohydrogeniphila</name>
    <dbReference type="NCBI Taxonomy" id="936138"/>
    <lineage>
        <taxon>Bacteria</taxon>
        <taxon>Pseudomonadati</taxon>
        <taxon>Aquificota</taxon>
        <taxon>Aquificia</taxon>
        <taxon>Desulfurobacteriales</taxon>
        <taxon>Desulfurobacteriaceae</taxon>
        <taxon>Phorcysia</taxon>
    </lineage>
</organism>
<evidence type="ECO:0000313" key="2">
    <source>
        <dbReference type="Proteomes" id="UP000295777"/>
    </source>
</evidence>
<dbReference type="Proteomes" id="UP000295777">
    <property type="component" value="Unassembled WGS sequence"/>
</dbReference>
<comment type="caution">
    <text evidence="1">The sequence shown here is derived from an EMBL/GenBank/DDBJ whole genome shotgun (WGS) entry which is preliminary data.</text>
</comment>
<dbReference type="Gene3D" id="3.40.50.150">
    <property type="entry name" value="Vaccinia Virus protein VP39"/>
    <property type="match status" value="1"/>
</dbReference>
<evidence type="ECO:0000313" key="1">
    <source>
        <dbReference type="EMBL" id="TCK06639.1"/>
    </source>
</evidence>
<name>A0A4R1GKQ2_9BACT</name>
<accession>A0A4R1GKQ2</accession>
<dbReference type="OrthoDB" id="9816564at2"/>
<dbReference type="InterPro" id="IPR029063">
    <property type="entry name" value="SAM-dependent_MTases_sf"/>
</dbReference>
<reference evidence="1 2" key="1">
    <citation type="submission" date="2019-03" db="EMBL/GenBank/DDBJ databases">
        <title>Genomic Encyclopedia of Archaeal and Bacterial Type Strains, Phase II (KMG-II): from individual species to whole genera.</title>
        <authorList>
            <person name="Goeker M."/>
        </authorList>
    </citation>
    <scope>NUCLEOTIDE SEQUENCE [LARGE SCALE GENOMIC DNA]</scope>
    <source>
        <strain evidence="1 2">DSM 24425</strain>
    </source>
</reference>
<gene>
    <name evidence="1" type="ORF">CLV27_0445</name>
</gene>
<proteinExistence type="predicted"/>